<organism evidence="3 4">
    <name type="scientific">Lysobacter niastensis</name>
    <dbReference type="NCBI Taxonomy" id="380629"/>
    <lineage>
        <taxon>Bacteria</taxon>
        <taxon>Pseudomonadati</taxon>
        <taxon>Pseudomonadota</taxon>
        <taxon>Gammaproteobacteria</taxon>
        <taxon>Lysobacterales</taxon>
        <taxon>Lysobacteraceae</taxon>
        <taxon>Lysobacter</taxon>
    </lineage>
</organism>
<reference evidence="3 4" key="1">
    <citation type="submission" date="2023-07" db="EMBL/GenBank/DDBJ databases">
        <title>Sorghum-associated microbial communities from plants grown in Nebraska, USA.</title>
        <authorList>
            <person name="Schachtman D."/>
        </authorList>
    </citation>
    <scope>NUCLEOTIDE SEQUENCE [LARGE SCALE GENOMIC DNA]</scope>
    <source>
        <strain evidence="3 4">BE198</strain>
    </source>
</reference>
<dbReference type="PROSITE" id="PS51257">
    <property type="entry name" value="PROKAR_LIPOPROTEIN"/>
    <property type="match status" value="1"/>
</dbReference>
<dbReference type="Proteomes" id="UP001251524">
    <property type="component" value="Unassembled WGS sequence"/>
</dbReference>
<keyword evidence="2" id="KW-0732">Signal</keyword>
<keyword evidence="4" id="KW-1185">Reference proteome</keyword>
<dbReference type="EMBL" id="JAVDVY010000001">
    <property type="protein sequence ID" value="MDR7134296.1"/>
    <property type="molecule type" value="Genomic_DNA"/>
</dbReference>
<dbReference type="EC" id="3.1.1.22" evidence="3"/>
<evidence type="ECO:0000256" key="2">
    <source>
        <dbReference type="SAM" id="SignalP"/>
    </source>
</evidence>
<sequence length="607" mass="63428">MIHHPFRIAASTAVLALAACASHTAKESTVMFKDVRVTEHRGNDDLLTAGLGIAGLRAMTPPALADAEHPTPTELRRRALWSNWRGIADLAPGGGYGELYGSTAAVPGREFGAMATVPGAGQPHRVLAQVPDAFDTGKRCVVVTASSGSRGIYGAIAVAGAWGLPKGCAVAYTDKGAGTDYFDLDAGQGVTADGTVAAADAATLAFAPDVAVGEAGVRGVAFKHAHSRDNPEADWGRHVKQAAQFALQSLDAAFPQAAPFTFDNTRVIAVGISNGGGAVLRAAELDGDWLDAVVAAEPNIYVESEGGRALYDYTTQAALLMPCALLHMQGLPQPPLSAQVAPLWAQRCVVLKEAGLIEGSDAATQAKSAHDLMKASGWSDEALRAGALSVGFDLWRAVAVPYASAYGRYMFGESPCGNRYAALDTNLSPRVATNAERAAWWSDASGIPPGAGVNIVEEHPTSPLQTLRCLRDLWQGGSADAQRVRKGIAETRAGLPRSGLPIVVIHGADDGLIPMAFSSAPYVKQAKAGGRDVRYWQVRNAQHFDAFLGLPDYGARYLPLLPYVYEALDRVDAHLDGSGALPVDAVISTTPRGAGALQAGNLAMPGR</sequence>
<accession>A0ABU1W9R3</accession>
<protein>
    <submittedName>
        <fullName evidence="3">Hydroxybutyrate-dimer hydrolase</fullName>
        <ecNumber evidence="3">3.1.1.22</ecNumber>
    </submittedName>
</protein>
<dbReference type="Pfam" id="PF10605">
    <property type="entry name" value="3HBOH"/>
    <property type="match status" value="1"/>
</dbReference>
<dbReference type="RefSeq" id="WP_310060298.1">
    <property type="nucleotide sequence ID" value="NZ_JAVDVY010000001.1"/>
</dbReference>
<evidence type="ECO:0000256" key="1">
    <source>
        <dbReference type="ARBA" id="ARBA00022801"/>
    </source>
</evidence>
<dbReference type="SUPFAM" id="SSF53474">
    <property type="entry name" value="alpha/beta-Hydrolases"/>
    <property type="match status" value="1"/>
</dbReference>
<name>A0ABU1W9R3_9GAMM</name>
<evidence type="ECO:0000313" key="3">
    <source>
        <dbReference type="EMBL" id="MDR7134296.1"/>
    </source>
</evidence>
<gene>
    <name evidence="3" type="ORF">J2X06_001480</name>
</gene>
<dbReference type="Gene3D" id="3.40.50.1820">
    <property type="entry name" value="alpha/beta hydrolase"/>
    <property type="match status" value="1"/>
</dbReference>
<evidence type="ECO:0000313" key="4">
    <source>
        <dbReference type="Proteomes" id="UP001251524"/>
    </source>
</evidence>
<keyword evidence="1 3" id="KW-0378">Hydrolase</keyword>
<dbReference type="InterPro" id="IPR016582">
    <property type="entry name" value="OHBut_olig_hydro_put"/>
</dbReference>
<proteinExistence type="predicted"/>
<dbReference type="InterPro" id="IPR029058">
    <property type="entry name" value="AB_hydrolase_fold"/>
</dbReference>
<dbReference type="GO" id="GO:0047989">
    <property type="term" value="F:hydroxybutyrate-dimer hydrolase activity"/>
    <property type="evidence" value="ECO:0007669"/>
    <property type="project" value="UniProtKB-EC"/>
</dbReference>
<feature type="signal peptide" evidence="2">
    <location>
        <begin position="1"/>
        <end position="25"/>
    </location>
</feature>
<comment type="caution">
    <text evidence="3">The sequence shown here is derived from an EMBL/GenBank/DDBJ whole genome shotgun (WGS) entry which is preliminary data.</text>
</comment>
<feature type="chain" id="PRO_5046510631" evidence="2">
    <location>
        <begin position="26"/>
        <end position="607"/>
    </location>
</feature>